<gene>
    <name evidence="3" type="ORF">PDENDC454_11395</name>
</gene>
<feature type="compositionally biased region" description="Polar residues" evidence="1">
    <location>
        <begin position="119"/>
        <end position="135"/>
    </location>
</feature>
<dbReference type="STRING" id="1131935.PDENDC454_11395"/>
<proteinExistence type="predicted"/>
<evidence type="ECO:0000313" key="4">
    <source>
        <dbReference type="Proteomes" id="UP000003900"/>
    </source>
</evidence>
<dbReference type="Pfam" id="PF11118">
    <property type="entry name" value="DUF2627"/>
    <property type="match status" value="1"/>
</dbReference>
<dbReference type="AlphaFoldDB" id="H3SFH4"/>
<keyword evidence="2" id="KW-0812">Transmembrane</keyword>
<dbReference type="Proteomes" id="UP000003900">
    <property type="component" value="Unassembled WGS sequence"/>
</dbReference>
<dbReference type="InterPro" id="IPR020138">
    <property type="entry name" value="Uncharacterised_YqzF"/>
</dbReference>
<evidence type="ECO:0008006" key="5">
    <source>
        <dbReference type="Google" id="ProtNLM"/>
    </source>
</evidence>
<dbReference type="PATRIC" id="fig|1131935.3.peg.2344"/>
<evidence type="ECO:0000256" key="1">
    <source>
        <dbReference type="SAM" id="MobiDB-lite"/>
    </source>
</evidence>
<feature type="transmembrane region" description="Helical" evidence="2">
    <location>
        <begin position="64"/>
        <end position="90"/>
    </location>
</feature>
<name>H3SFH4_9BACL</name>
<keyword evidence="2" id="KW-1133">Transmembrane helix</keyword>
<keyword evidence="2" id="KW-0472">Membrane</keyword>
<feature type="transmembrane region" description="Helical" evidence="2">
    <location>
        <begin position="20"/>
        <end position="44"/>
    </location>
</feature>
<organism evidence="3 4">
    <name type="scientific">Paenibacillus dendritiformis C454</name>
    <dbReference type="NCBI Taxonomy" id="1131935"/>
    <lineage>
        <taxon>Bacteria</taxon>
        <taxon>Bacillati</taxon>
        <taxon>Bacillota</taxon>
        <taxon>Bacilli</taxon>
        <taxon>Bacillales</taxon>
        <taxon>Paenibacillaceae</taxon>
        <taxon>Paenibacillus</taxon>
    </lineage>
</organism>
<dbReference type="EMBL" id="AHKH01000024">
    <property type="protein sequence ID" value="EHQ62203.1"/>
    <property type="molecule type" value="Genomic_DNA"/>
</dbReference>
<accession>H3SFH4</accession>
<evidence type="ECO:0000313" key="3">
    <source>
        <dbReference type="EMBL" id="EHQ62203.1"/>
    </source>
</evidence>
<keyword evidence="4" id="KW-1185">Reference proteome</keyword>
<sequence length="135" mass="15056">MMNDEHIPTGDLFMRQDTHVITRFIAILLLVIPGLLATFGFLTMKNVIFDYIADHGNDSLAAPSFGWLPFLGGFVMFAIGVAFIGGWVFYRDRKRNYVAPRFRKKKGPRPASFKPMIDQQASARDGSSSEPPASS</sequence>
<evidence type="ECO:0000256" key="2">
    <source>
        <dbReference type="SAM" id="Phobius"/>
    </source>
</evidence>
<feature type="region of interest" description="Disordered" evidence="1">
    <location>
        <begin position="104"/>
        <end position="135"/>
    </location>
</feature>
<protein>
    <recommendedName>
        <fullName evidence="5">DUF2627 domain-containing protein</fullName>
    </recommendedName>
</protein>
<reference evidence="3 4" key="1">
    <citation type="journal article" date="2012" name="J. Bacteriol.">
        <title>Genome Sequence of the Pattern-Forming Social Bacterium Paenibacillus dendritiformis C454 Chiral Morphotype.</title>
        <authorList>
            <person name="Sirota-Madi A."/>
            <person name="Olender T."/>
            <person name="Helman Y."/>
            <person name="Brainis I."/>
            <person name="Finkelshtein A."/>
            <person name="Roth D."/>
            <person name="Hagai E."/>
            <person name="Leshkowitz D."/>
            <person name="Brodsky L."/>
            <person name="Galatenko V."/>
            <person name="Nikolaev V."/>
            <person name="Gutnick D.L."/>
            <person name="Lancet D."/>
            <person name="Ben-Jacob E."/>
        </authorList>
    </citation>
    <scope>NUCLEOTIDE SEQUENCE [LARGE SCALE GENOMIC DNA]</scope>
    <source>
        <strain evidence="3 4">C454</strain>
    </source>
</reference>
<comment type="caution">
    <text evidence="3">The sequence shown here is derived from an EMBL/GenBank/DDBJ whole genome shotgun (WGS) entry which is preliminary data.</text>
</comment>